<gene>
    <name evidence="2" type="ORF">ILEXP_LOCUS28884</name>
</gene>
<feature type="region of interest" description="Disordered" evidence="1">
    <location>
        <begin position="31"/>
        <end position="55"/>
    </location>
</feature>
<evidence type="ECO:0000313" key="3">
    <source>
        <dbReference type="Proteomes" id="UP001642360"/>
    </source>
</evidence>
<protein>
    <submittedName>
        <fullName evidence="2">Uncharacterized protein</fullName>
    </submittedName>
</protein>
<dbReference type="AlphaFoldDB" id="A0ABC8SZJ8"/>
<dbReference type="EMBL" id="CAUOFW020003475">
    <property type="protein sequence ID" value="CAK9160152.1"/>
    <property type="molecule type" value="Genomic_DNA"/>
</dbReference>
<keyword evidence="3" id="KW-1185">Reference proteome</keyword>
<organism evidence="2 3">
    <name type="scientific">Ilex paraguariensis</name>
    <name type="common">yerba mate</name>
    <dbReference type="NCBI Taxonomy" id="185542"/>
    <lineage>
        <taxon>Eukaryota</taxon>
        <taxon>Viridiplantae</taxon>
        <taxon>Streptophyta</taxon>
        <taxon>Embryophyta</taxon>
        <taxon>Tracheophyta</taxon>
        <taxon>Spermatophyta</taxon>
        <taxon>Magnoliopsida</taxon>
        <taxon>eudicotyledons</taxon>
        <taxon>Gunneridae</taxon>
        <taxon>Pentapetalae</taxon>
        <taxon>asterids</taxon>
        <taxon>campanulids</taxon>
        <taxon>Aquifoliales</taxon>
        <taxon>Aquifoliaceae</taxon>
        <taxon>Ilex</taxon>
    </lineage>
</organism>
<comment type="caution">
    <text evidence="2">The sequence shown here is derived from an EMBL/GenBank/DDBJ whole genome shotgun (WGS) entry which is preliminary data.</text>
</comment>
<reference evidence="2 3" key="1">
    <citation type="submission" date="2024-02" db="EMBL/GenBank/DDBJ databases">
        <authorList>
            <person name="Vignale AGUSTIN F."/>
            <person name="Sosa J E."/>
            <person name="Modenutti C."/>
        </authorList>
    </citation>
    <scope>NUCLEOTIDE SEQUENCE [LARGE SCALE GENOMIC DNA]</scope>
</reference>
<sequence length="55" mass="6578">MWMFEGDDLDKQVGARERERGWRNAVCFEEIDETEEREDTKLEEQAEGGDVEQRE</sequence>
<proteinExistence type="predicted"/>
<accession>A0ABC8SZJ8</accession>
<evidence type="ECO:0000256" key="1">
    <source>
        <dbReference type="SAM" id="MobiDB-lite"/>
    </source>
</evidence>
<name>A0ABC8SZJ8_9AQUA</name>
<feature type="non-terminal residue" evidence="2">
    <location>
        <position position="55"/>
    </location>
</feature>
<feature type="compositionally biased region" description="Acidic residues" evidence="1">
    <location>
        <begin position="45"/>
        <end position="55"/>
    </location>
</feature>
<evidence type="ECO:0000313" key="2">
    <source>
        <dbReference type="EMBL" id="CAK9160152.1"/>
    </source>
</evidence>
<dbReference type="Proteomes" id="UP001642360">
    <property type="component" value="Unassembled WGS sequence"/>
</dbReference>